<accession>A0ABW0NXT1</accession>
<dbReference type="PANTHER" id="PTHR36931:SF1">
    <property type="entry name" value="UPF0153 PROTEIN YEIW"/>
    <property type="match status" value="1"/>
</dbReference>
<name>A0ABW0NXT1_9HYPH</name>
<dbReference type="Proteomes" id="UP001596060">
    <property type="component" value="Unassembled WGS sequence"/>
</dbReference>
<dbReference type="RefSeq" id="WP_066725423.1">
    <property type="nucleotide sequence ID" value="NZ_JBHSLU010000004.1"/>
</dbReference>
<evidence type="ECO:0008006" key="3">
    <source>
        <dbReference type="Google" id="ProtNLM"/>
    </source>
</evidence>
<comment type="caution">
    <text evidence="1">The sequence shown here is derived from an EMBL/GenBank/DDBJ whole genome shotgun (WGS) entry which is preliminary data.</text>
</comment>
<proteinExistence type="predicted"/>
<evidence type="ECO:0000313" key="2">
    <source>
        <dbReference type="Proteomes" id="UP001596060"/>
    </source>
</evidence>
<organism evidence="1 2">
    <name type="scientific">Bosea massiliensis</name>
    <dbReference type="NCBI Taxonomy" id="151419"/>
    <lineage>
        <taxon>Bacteria</taxon>
        <taxon>Pseudomonadati</taxon>
        <taxon>Pseudomonadota</taxon>
        <taxon>Alphaproteobacteria</taxon>
        <taxon>Hyphomicrobiales</taxon>
        <taxon>Boseaceae</taxon>
        <taxon>Bosea</taxon>
    </lineage>
</organism>
<dbReference type="InterPro" id="IPR052572">
    <property type="entry name" value="UPF0153_domain"/>
</dbReference>
<dbReference type="EMBL" id="JBHSLU010000004">
    <property type="protein sequence ID" value="MFC5504137.1"/>
    <property type="molecule type" value="Genomic_DNA"/>
</dbReference>
<keyword evidence="2" id="KW-1185">Reference proteome</keyword>
<sequence>MIDPAAMVNRPAPGRDCGTCTLCCKVYEVPAVESRAGSWCRHCLPGRGCGIHETRPQHCRAFFCLWMTQDFLGPEWKPDRARFVLTMDPTTRWLFVQVDPGAAQAWRKDPYLGQLRRWAAAGDRPVIVFVNKVATAIMAQGEIPLGEISADERLVMRELPGGRKTLEKVQAVGA</sequence>
<reference evidence="2" key="1">
    <citation type="journal article" date="2019" name="Int. J. Syst. Evol. Microbiol.">
        <title>The Global Catalogue of Microorganisms (GCM) 10K type strain sequencing project: providing services to taxonomists for standard genome sequencing and annotation.</title>
        <authorList>
            <consortium name="The Broad Institute Genomics Platform"/>
            <consortium name="The Broad Institute Genome Sequencing Center for Infectious Disease"/>
            <person name="Wu L."/>
            <person name="Ma J."/>
        </authorList>
    </citation>
    <scope>NUCLEOTIDE SEQUENCE [LARGE SCALE GENOMIC DNA]</scope>
    <source>
        <strain evidence="2">CCUG 43117</strain>
    </source>
</reference>
<gene>
    <name evidence="1" type="ORF">ACFPN9_02555</name>
</gene>
<evidence type="ECO:0000313" key="1">
    <source>
        <dbReference type="EMBL" id="MFC5504137.1"/>
    </source>
</evidence>
<dbReference type="PANTHER" id="PTHR36931">
    <property type="entry name" value="UPF0153 PROTEIN YEIW"/>
    <property type="match status" value="1"/>
</dbReference>
<protein>
    <recommendedName>
        <fullName evidence="3">Zinc/iron-chelating domain-containing protein</fullName>
    </recommendedName>
</protein>